<name>A0A0A9G0Z1_ARUDO</name>
<protein>
    <submittedName>
        <fullName evidence="2">Uncharacterized protein</fullName>
    </submittedName>
</protein>
<reference evidence="2" key="1">
    <citation type="submission" date="2014-09" db="EMBL/GenBank/DDBJ databases">
        <authorList>
            <person name="Magalhaes I.L.F."/>
            <person name="Oliveira U."/>
            <person name="Santos F.R."/>
            <person name="Vidigal T.H.D.A."/>
            <person name="Brescovit A.D."/>
            <person name="Santos A.J."/>
        </authorList>
    </citation>
    <scope>NUCLEOTIDE SEQUENCE</scope>
    <source>
        <tissue evidence="2">Shoot tissue taken approximately 20 cm above the soil surface</tissue>
    </source>
</reference>
<proteinExistence type="predicted"/>
<evidence type="ECO:0000313" key="2">
    <source>
        <dbReference type="EMBL" id="JAE17109.1"/>
    </source>
</evidence>
<sequence length="57" mass="6448">MAVLFSQHQLQDSCRQTSGSMDAVQRNPRHPFQPGKVCPSLHPVQHQFFEESLEAQG</sequence>
<reference evidence="2" key="2">
    <citation type="journal article" date="2015" name="Data Brief">
        <title>Shoot transcriptome of the giant reed, Arundo donax.</title>
        <authorList>
            <person name="Barrero R.A."/>
            <person name="Guerrero F.D."/>
            <person name="Moolhuijzen P."/>
            <person name="Goolsby J.A."/>
            <person name="Tidwell J."/>
            <person name="Bellgard S.E."/>
            <person name="Bellgard M.I."/>
        </authorList>
    </citation>
    <scope>NUCLEOTIDE SEQUENCE</scope>
    <source>
        <tissue evidence="2">Shoot tissue taken approximately 20 cm above the soil surface</tissue>
    </source>
</reference>
<evidence type="ECO:0000256" key="1">
    <source>
        <dbReference type="SAM" id="MobiDB-lite"/>
    </source>
</evidence>
<dbReference type="AlphaFoldDB" id="A0A0A9G0Z1"/>
<feature type="region of interest" description="Disordered" evidence="1">
    <location>
        <begin position="1"/>
        <end position="37"/>
    </location>
</feature>
<accession>A0A0A9G0Z1</accession>
<organism evidence="2">
    <name type="scientific">Arundo donax</name>
    <name type="common">Giant reed</name>
    <name type="synonym">Donax arundinaceus</name>
    <dbReference type="NCBI Taxonomy" id="35708"/>
    <lineage>
        <taxon>Eukaryota</taxon>
        <taxon>Viridiplantae</taxon>
        <taxon>Streptophyta</taxon>
        <taxon>Embryophyta</taxon>
        <taxon>Tracheophyta</taxon>
        <taxon>Spermatophyta</taxon>
        <taxon>Magnoliopsida</taxon>
        <taxon>Liliopsida</taxon>
        <taxon>Poales</taxon>
        <taxon>Poaceae</taxon>
        <taxon>PACMAD clade</taxon>
        <taxon>Arundinoideae</taxon>
        <taxon>Arundineae</taxon>
        <taxon>Arundo</taxon>
    </lineage>
</organism>
<dbReference type="EMBL" id="GBRH01180787">
    <property type="protein sequence ID" value="JAE17109.1"/>
    <property type="molecule type" value="Transcribed_RNA"/>
</dbReference>
<feature type="compositionally biased region" description="Polar residues" evidence="1">
    <location>
        <begin position="1"/>
        <end position="20"/>
    </location>
</feature>